<accession>A0A8B8AN05</accession>
<keyword evidence="3" id="KW-1185">Reference proteome</keyword>
<dbReference type="PROSITE" id="PS50119">
    <property type="entry name" value="ZF_BBOX"/>
    <property type="match status" value="2"/>
</dbReference>
<proteinExistence type="predicted"/>
<dbReference type="AlphaFoldDB" id="A0A8B8AN05"/>
<dbReference type="SUPFAM" id="SSF57845">
    <property type="entry name" value="B-box zinc-binding domain"/>
    <property type="match status" value="1"/>
</dbReference>
<feature type="domain" description="B box-type" evidence="2">
    <location>
        <begin position="9"/>
        <end position="54"/>
    </location>
</feature>
<dbReference type="PANTHER" id="PTHR25462:SF229">
    <property type="entry name" value="TRANSCRIPTION INTERMEDIARY FACTOR 1-BETA"/>
    <property type="match status" value="1"/>
</dbReference>
<name>A0A8B8AN05_CRAVI</name>
<dbReference type="GO" id="GO:0008270">
    <property type="term" value="F:zinc ion binding"/>
    <property type="evidence" value="ECO:0007669"/>
    <property type="project" value="UniProtKB-KW"/>
</dbReference>
<dbReference type="Pfam" id="PF00643">
    <property type="entry name" value="zf-B_box"/>
    <property type="match status" value="1"/>
</dbReference>
<dbReference type="RefSeq" id="XP_022292575.1">
    <property type="nucleotide sequence ID" value="XM_022436867.1"/>
</dbReference>
<gene>
    <name evidence="4" type="primary">LOC111103529</name>
</gene>
<dbReference type="Gene3D" id="3.30.160.60">
    <property type="entry name" value="Classic Zinc Finger"/>
    <property type="match status" value="1"/>
</dbReference>
<dbReference type="InterPro" id="IPR011042">
    <property type="entry name" value="6-blade_b-propeller_TolB-like"/>
</dbReference>
<dbReference type="InterPro" id="IPR047153">
    <property type="entry name" value="TRIM45/56/19-like"/>
</dbReference>
<evidence type="ECO:0000313" key="4">
    <source>
        <dbReference type="RefSeq" id="XP_022292575.1"/>
    </source>
</evidence>
<dbReference type="GO" id="GO:0006513">
    <property type="term" value="P:protein monoubiquitination"/>
    <property type="evidence" value="ECO:0007669"/>
    <property type="project" value="TreeGrafter"/>
</dbReference>
<sequence>MSASKSRAQEVLSCDLCDNPIQQFCNNCQVNLCVECVSKHVDKFQSLSHDIVHFRNRKIQLVCPECKIHSGQRCEVFCHDCQTPVCVMCCIGPHQGHHAVELNKIIEKKKQEIQKETEEIESKLIPKYQEADINIKIEISKATTHYAKLEKEQECQRKLWHQEVDSIFDTFDMMIHTMKDRDLVALTTIHVKLENTIQNMTQTVRQNKEILKSKKPEEVTRCSSKLKEFKDFPTSITIKTPNLNSNTIKGKELRIELGEMTATLTLPAMRKSFDQITTSSKESFDKAKIVASFPTECRPLGKITCFGSEDAWICGENQEITRIDIHGYVQDVVRTTCKYWPAGIMVTKQNDLVFSDSLRRTVNIVKHGGTETIINAPRGWKPYRLFCTRSGDILVNMFIQGKNKILRYQGHKIIQEIVKDERGTPIFKRGPFRLFMTENKNGDVCVSDVNGNNVVAVDRTGHIQFTYDGKPSGKNNAFGPRCLVTDSLSHLIVADFNNDCLHILDQNGHFLRCLDTFGLENPNGLSVDGEGRLWVGLLNAGIIRVIQYL</sequence>
<keyword evidence="1" id="KW-0863">Zinc-finger</keyword>
<feature type="domain" description="B box-type" evidence="2">
    <location>
        <begin position="58"/>
        <end position="102"/>
    </location>
</feature>
<dbReference type="KEGG" id="cvn:111103529"/>
<keyword evidence="1" id="KW-0862">Zinc</keyword>
<dbReference type="SUPFAM" id="SSF101898">
    <property type="entry name" value="NHL repeat"/>
    <property type="match status" value="1"/>
</dbReference>
<evidence type="ECO:0000256" key="1">
    <source>
        <dbReference type="PROSITE-ProRule" id="PRU00024"/>
    </source>
</evidence>
<organism evidence="3 4">
    <name type="scientific">Crassostrea virginica</name>
    <name type="common">Eastern oyster</name>
    <dbReference type="NCBI Taxonomy" id="6565"/>
    <lineage>
        <taxon>Eukaryota</taxon>
        <taxon>Metazoa</taxon>
        <taxon>Spiralia</taxon>
        <taxon>Lophotrochozoa</taxon>
        <taxon>Mollusca</taxon>
        <taxon>Bivalvia</taxon>
        <taxon>Autobranchia</taxon>
        <taxon>Pteriomorphia</taxon>
        <taxon>Ostreida</taxon>
        <taxon>Ostreoidea</taxon>
        <taxon>Ostreidae</taxon>
        <taxon>Crassostrea</taxon>
    </lineage>
</organism>
<dbReference type="Gene3D" id="2.120.10.30">
    <property type="entry name" value="TolB, C-terminal domain"/>
    <property type="match status" value="1"/>
</dbReference>
<evidence type="ECO:0000259" key="2">
    <source>
        <dbReference type="PROSITE" id="PS50119"/>
    </source>
</evidence>
<dbReference type="OrthoDB" id="6074598at2759"/>
<dbReference type="SMART" id="SM00336">
    <property type="entry name" value="BBOX"/>
    <property type="match status" value="2"/>
</dbReference>
<dbReference type="CDD" id="cd19756">
    <property type="entry name" value="Bbox2"/>
    <property type="match status" value="1"/>
</dbReference>
<dbReference type="GO" id="GO:0061630">
    <property type="term" value="F:ubiquitin protein ligase activity"/>
    <property type="evidence" value="ECO:0007669"/>
    <property type="project" value="TreeGrafter"/>
</dbReference>
<reference evidence="4" key="1">
    <citation type="submission" date="2025-08" db="UniProtKB">
        <authorList>
            <consortium name="RefSeq"/>
        </authorList>
    </citation>
    <scope>IDENTIFICATION</scope>
    <source>
        <tissue evidence="4">Whole sample</tissue>
    </source>
</reference>
<evidence type="ECO:0000313" key="3">
    <source>
        <dbReference type="Proteomes" id="UP000694844"/>
    </source>
</evidence>
<dbReference type="InterPro" id="IPR000315">
    <property type="entry name" value="Znf_B-box"/>
</dbReference>
<dbReference type="GeneID" id="111103529"/>
<protein>
    <submittedName>
        <fullName evidence="4">Uncharacterized protein LOC111103529 isoform X1</fullName>
    </submittedName>
</protein>
<dbReference type="PANTHER" id="PTHR25462">
    <property type="entry name" value="BONUS, ISOFORM C-RELATED"/>
    <property type="match status" value="1"/>
</dbReference>
<keyword evidence="1" id="KW-0479">Metal-binding</keyword>
<dbReference type="Proteomes" id="UP000694844">
    <property type="component" value="Chromosome 7"/>
</dbReference>